<gene>
    <name evidence="1" type="ORF">HNR55_001816</name>
</gene>
<evidence type="ECO:0000313" key="2">
    <source>
        <dbReference type="Proteomes" id="UP000578000"/>
    </source>
</evidence>
<accession>A0A841QFN7</accession>
<protein>
    <submittedName>
        <fullName evidence="1">Uncharacterized protein</fullName>
    </submittedName>
</protein>
<dbReference type="EMBL" id="JACHIE010000006">
    <property type="protein sequence ID" value="MBB6457228.1"/>
    <property type="molecule type" value="Genomic_DNA"/>
</dbReference>
<sequence length="83" mass="9285">MRIGPFNAWVWLDSSATSHTFKLSISRSQPEFAFLIRGLAARCMLQLIAWMFRDMPGVKGKPETVKRMIAALAPVFDGEGVTK</sequence>
<organism evidence="1 2">
    <name type="scientific">Acetobacter lovaniensis</name>
    <dbReference type="NCBI Taxonomy" id="104100"/>
    <lineage>
        <taxon>Bacteria</taxon>
        <taxon>Pseudomonadati</taxon>
        <taxon>Pseudomonadota</taxon>
        <taxon>Alphaproteobacteria</taxon>
        <taxon>Acetobacterales</taxon>
        <taxon>Acetobacteraceae</taxon>
        <taxon>Acetobacter</taxon>
    </lineage>
</organism>
<name>A0A841QFN7_9PROT</name>
<reference evidence="1 2" key="1">
    <citation type="submission" date="2020-08" db="EMBL/GenBank/DDBJ databases">
        <title>Genomic Encyclopedia of Type Strains, Phase IV (KMG-IV): sequencing the most valuable type-strain genomes for metagenomic binning, comparative biology and taxonomic classification.</title>
        <authorList>
            <person name="Goeker M."/>
        </authorList>
    </citation>
    <scope>NUCLEOTIDE SEQUENCE [LARGE SCALE GENOMIC DNA]</scope>
    <source>
        <strain evidence="1 2">DSM 4491</strain>
    </source>
</reference>
<proteinExistence type="predicted"/>
<dbReference type="AlphaFoldDB" id="A0A841QFN7"/>
<keyword evidence="2" id="KW-1185">Reference proteome</keyword>
<dbReference type="Proteomes" id="UP000578000">
    <property type="component" value="Unassembled WGS sequence"/>
</dbReference>
<comment type="caution">
    <text evidence="1">The sequence shown here is derived from an EMBL/GenBank/DDBJ whole genome shotgun (WGS) entry which is preliminary data.</text>
</comment>
<evidence type="ECO:0000313" key="1">
    <source>
        <dbReference type="EMBL" id="MBB6457228.1"/>
    </source>
</evidence>
<dbReference type="RefSeq" id="WP_166113342.1">
    <property type="nucleotide sequence ID" value="NZ_BAABDB010000007.1"/>
</dbReference>